<dbReference type="InParanoid" id="V5G0W9"/>
<dbReference type="GO" id="GO:0010945">
    <property type="term" value="F:coenzyme A diphosphatase activity"/>
    <property type="evidence" value="ECO:0007669"/>
    <property type="project" value="InterPro"/>
</dbReference>
<evidence type="ECO:0000256" key="1">
    <source>
        <dbReference type="SAM" id="Phobius"/>
    </source>
</evidence>
<feature type="domain" description="Nudix hydrolase" evidence="2">
    <location>
        <begin position="40"/>
        <end position="220"/>
    </location>
</feature>
<comment type="caution">
    <text evidence="3">The sequence shown here is derived from an EMBL/GenBank/DDBJ whole genome shotgun (WGS) entry which is preliminary data.</text>
</comment>
<gene>
    <name evidence="3" type="ORF">PVAR5_3123</name>
</gene>
<keyword evidence="4" id="KW-1185">Reference proteome</keyword>
<dbReference type="CDD" id="cd03426">
    <property type="entry name" value="NUDIX_CoAse_Nudt7"/>
    <property type="match status" value="1"/>
</dbReference>
<dbReference type="InterPro" id="IPR000086">
    <property type="entry name" value="NUDIX_hydrolase_dom"/>
</dbReference>
<dbReference type="OrthoDB" id="77989at2759"/>
<dbReference type="eggNOG" id="KOG3069">
    <property type="taxonomic scope" value="Eukaryota"/>
</dbReference>
<dbReference type="AlphaFoldDB" id="V5G0W9"/>
<keyword evidence="1" id="KW-0812">Transmembrane</keyword>
<dbReference type="InterPro" id="IPR045121">
    <property type="entry name" value="CoAse"/>
</dbReference>
<dbReference type="PROSITE" id="PS51462">
    <property type="entry name" value="NUDIX"/>
    <property type="match status" value="1"/>
</dbReference>
<protein>
    <recommendedName>
        <fullName evidence="2">Nudix hydrolase domain-containing protein</fullName>
    </recommendedName>
</protein>
<sequence length="448" mass="49334">MAPGTSEEQPSNSLSGALHQVLANLHQNPYPYVSNPPNCKKRASVALILRVRPNYHHWPSSSASGVEDRSASVTEQLDNFFSQSWVQHGDPEALFIKRASRVGDRWTGHVALPGGKRDPEDADDKAAAVREASEEIGLDLTTNNYICVGNLPERVVTTSWGSVPLMVLCPFIFLQTSTDSPMLRLQPTEVASAHWVSLRALLSPSLRTMERVDLSERWLTRGGFIARFACRSMMGFMEFSAIKLVPTESVHCSSISGFVPEDKSSQTDLSLIERCKSWYLSNQADSSDRSRPLLLWGLTLGILADFLDMLPPHDAVQLWKYPTFTTPDLRLIVTILTYGLRKRNALAAQSGSLGNQTAVDSQTAALSIAQDEDIDPKHDPNEVGIGGMGVGRYYGKSAKVSGDGSSHAVGILLKGYYDRLRTAILVFLAWRAAAGSLAAFYLWKRLRR</sequence>
<reference evidence="4" key="1">
    <citation type="journal article" date="2014" name="Genome Announc.">
        <title>Draft genome sequence of the formaldehyde-resistant fungus Byssochlamys spectabilis No. 5 (anamorph Paecilomyces variotii No. 5) (NBRC109023).</title>
        <authorList>
            <person name="Oka T."/>
            <person name="Ekino K."/>
            <person name="Fukuda K."/>
            <person name="Nomura Y."/>
        </authorList>
    </citation>
    <scope>NUCLEOTIDE SEQUENCE [LARGE SCALE GENOMIC DNA]</scope>
    <source>
        <strain evidence="4">No. 5 / NBRC 109023</strain>
    </source>
</reference>
<evidence type="ECO:0000313" key="4">
    <source>
        <dbReference type="Proteomes" id="UP000018001"/>
    </source>
</evidence>
<dbReference type="PANTHER" id="PTHR12992:SF44">
    <property type="entry name" value="NUDIX HYDROLASE DOMAIN-CONTAINING PROTEIN"/>
    <property type="match status" value="1"/>
</dbReference>
<dbReference type="InterPro" id="IPR015797">
    <property type="entry name" value="NUDIX_hydrolase-like_dom_sf"/>
</dbReference>
<evidence type="ECO:0000259" key="2">
    <source>
        <dbReference type="PROSITE" id="PS51462"/>
    </source>
</evidence>
<dbReference type="SUPFAM" id="SSF55811">
    <property type="entry name" value="Nudix"/>
    <property type="match status" value="1"/>
</dbReference>
<dbReference type="Proteomes" id="UP000018001">
    <property type="component" value="Unassembled WGS sequence"/>
</dbReference>
<dbReference type="HOGENOM" id="CLU_034301_0_0_1"/>
<dbReference type="Gene3D" id="3.90.79.10">
    <property type="entry name" value="Nucleoside Triphosphate Pyrophosphohydrolase"/>
    <property type="match status" value="1"/>
</dbReference>
<accession>V5G0W9</accession>
<feature type="transmembrane region" description="Helical" evidence="1">
    <location>
        <begin position="423"/>
        <end position="443"/>
    </location>
</feature>
<organism evidence="3 4">
    <name type="scientific">Byssochlamys spectabilis (strain No. 5 / NBRC 109023)</name>
    <name type="common">Paecilomyces variotii</name>
    <dbReference type="NCBI Taxonomy" id="1356009"/>
    <lineage>
        <taxon>Eukaryota</taxon>
        <taxon>Fungi</taxon>
        <taxon>Dikarya</taxon>
        <taxon>Ascomycota</taxon>
        <taxon>Pezizomycotina</taxon>
        <taxon>Eurotiomycetes</taxon>
        <taxon>Eurotiomycetidae</taxon>
        <taxon>Eurotiales</taxon>
        <taxon>Thermoascaceae</taxon>
        <taxon>Paecilomyces</taxon>
    </lineage>
</organism>
<keyword evidence="1" id="KW-0472">Membrane</keyword>
<dbReference type="EMBL" id="BAUL01000093">
    <property type="protein sequence ID" value="GAD94497.1"/>
    <property type="molecule type" value="Genomic_DNA"/>
</dbReference>
<proteinExistence type="predicted"/>
<name>V5G0W9_BYSSN</name>
<dbReference type="Pfam" id="PF00293">
    <property type="entry name" value="NUDIX"/>
    <property type="match status" value="1"/>
</dbReference>
<keyword evidence="1" id="KW-1133">Transmembrane helix</keyword>
<dbReference type="PANTHER" id="PTHR12992">
    <property type="entry name" value="NUDIX HYDROLASE"/>
    <property type="match status" value="1"/>
</dbReference>
<evidence type="ECO:0000313" key="3">
    <source>
        <dbReference type="EMBL" id="GAD94497.1"/>
    </source>
</evidence>